<dbReference type="Proteomes" id="UP000253083">
    <property type="component" value="Unassembled WGS sequence"/>
</dbReference>
<organism evidence="2 3">
    <name type="scientific">Arenicella xantha</name>
    <dbReference type="NCBI Taxonomy" id="644221"/>
    <lineage>
        <taxon>Bacteria</taxon>
        <taxon>Pseudomonadati</taxon>
        <taxon>Pseudomonadota</taxon>
        <taxon>Gammaproteobacteria</taxon>
        <taxon>Arenicellales</taxon>
        <taxon>Arenicellaceae</taxon>
        <taxon>Arenicella</taxon>
    </lineage>
</organism>
<accession>A0A395JJ67</accession>
<feature type="transmembrane region" description="Helical" evidence="1">
    <location>
        <begin position="107"/>
        <end position="135"/>
    </location>
</feature>
<dbReference type="AlphaFoldDB" id="A0A395JJ67"/>
<dbReference type="EMBL" id="QNRT01000002">
    <property type="protein sequence ID" value="RBP50731.1"/>
    <property type="molecule type" value="Genomic_DNA"/>
</dbReference>
<dbReference type="InParanoid" id="A0A395JJ67"/>
<name>A0A395JJ67_9GAMM</name>
<evidence type="ECO:0000313" key="3">
    <source>
        <dbReference type="Proteomes" id="UP000253083"/>
    </source>
</evidence>
<keyword evidence="1" id="KW-0472">Membrane</keyword>
<keyword evidence="1" id="KW-0812">Transmembrane</keyword>
<feature type="transmembrane region" description="Helical" evidence="1">
    <location>
        <begin position="30"/>
        <end position="50"/>
    </location>
</feature>
<sequence length="629" mass="67725">MTRILFGTAFCLGALAIIWMGGIFLGSDTLGFGVTLVIGAVYAIGAWELVQFRRATNTLKLTLSDVNHPVTDLVQWLAPVHPSLQNAVRRRIEGANNGLPAPVVTPYLVGLLVMLGLLGTFLGMVGTLKGAVVALEGSSELEAIRAGLAAPIEGLGLAFGTSVAGVAASAMLGLLSTLSRRERLQASQSLDTKIGLELRQFSGHYTQQLAFQAIQDQAQSLPAVAEQLSALANNLEQMGERIGERLLANQESFQGTVTELYGELNERVDRALKTSLVESAELISSSVMPMAENTLAQLNKSALETQQTLTSNSERQMKSLNDALSASNAEIQTVFKANLAQHSKTSDSLVEAVNSAMASASQNLQSTSQSLIESFSDTSAQWAERQREQAEQLSSTISVELQRVREEEGTRGNMAVERLGELESVVAGHLATLGQALEEPMQRLIETASQTPKAAAQVIEKLRGEMTKNLERDNDLLSERTRLMEQLDSLSKTLEQSAVGQREAVDALIERSADTLSQVGEQFGERMQGESTKLAAVAEHFASSSAEIASLGDAFNAAVTLFSESNSQLIENLTRIETSLEQSTSRSDEQLKYYVAQAREIIDHNVLSHQKIIDAVQAQPTQAAVKKAS</sequence>
<comment type="caution">
    <text evidence="2">The sequence shown here is derived from an EMBL/GenBank/DDBJ whole genome shotgun (WGS) entry which is preliminary data.</text>
</comment>
<evidence type="ECO:0008006" key="4">
    <source>
        <dbReference type="Google" id="ProtNLM"/>
    </source>
</evidence>
<reference evidence="2 3" key="1">
    <citation type="submission" date="2018-06" db="EMBL/GenBank/DDBJ databases">
        <title>Genomic Encyclopedia of Type Strains, Phase IV (KMG-IV): sequencing the most valuable type-strain genomes for metagenomic binning, comparative biology and taxonomic classification.</title>
        <authorList>
            <person name="Goeker M."/>
        </authorList>
    </citation>
    <scope>NUCLEOTIDE SEQUENCE [LARGE SCALE GENOMIC DNA]</scope>
    <source>
        <strain evidence="2 3">DSM 24032</strain>
    </source>
</reference>
<keyword evidence="3" id="KW-1185">Reference proteome</keyword>
<evidence type="ECO:0000313" key="2">
    <source>
        <dbReference type="EMBL" id="RBP50731.1"/>
    </source>
</evidence>
<dbReference type="Gene3D" id="1.20.5.1230">
    <property type="entry name" value="Apolipoprotein A-I"/>
    <property type="match status" value="1"/>
</dbReference>
<proteinExistence type="predicted"/>
<dbReference type="OrthoDB" id="6053769at2"/>
<protein>
    <recommendedName>
        <fullName evidence="4">DUF802 domain-containing protein</fullName>
    </recommendedName>
</protein>
<keyword evidence="1" id="KW-1133">Transmembrane helix</keyword>
<evidence type="ECO:0000256" key="1">
    <source>
        <dbReference type="SAM" id="Phobius"/>
    </source>
</evidence>
<gene>
    <name evidence="2" type="ORF">DFR28_102142</name>
</gene>
<dbReference type="RefSeq" id="WP_113953569.1">
    <property type="nucleotide sequence ID" value="NZ_QNRT01000002.1"/>
</dbReference>